<gene>
    <name evidence="2" type="ORF">CHARACLAT_033461</name>
</gene>
<keyword evidence="3" id="KW-1185">Reference proteome</keyword>
<feature type="region of interest" description="Disordered" evidence="1">
    <location>
        <begin position="15"/>
        <end position="35"/>
    </location>
</feature>
<feature type="compositionally biased region" description="Acidic residues" evidence="1">
    <location>
        <begin position="25"/>
        <end position="35"/>
    </location>
</feature>
<accession>A0ABU7D5S0</accession>
<evidence type="ECO:0000313" key="3">
    <source>
        <dbReference type="Proteomes" id="UP001352852"/>
    </source>
</evidence>
<protein>
    <submittedName>
        <fullName evidence="2">Uncharacterized protein</fullName>
    </submittedName>
</protein>
<proteinExistence type="predicted"/>
<feature type="region of interest" description="Disordered" evidence="1">
    <location>
        <begin position="88"/>
        <end position="129"/>
    </location>
</feature>
<sequence>MKMCWSVFSHPFPVRHSEGKRTSREEEDGGTGEEDERWLVLMKVLSNHDNSCVCVQTPERFSEDASQYNNQLTFEEMNLSRPILKVRPSPVRSKESRGTRNTVRTIPYRQTLPIISTDSQPVSQNRPSQ</sequence>
<feature type="compositionally biased region" description="Polar residues" evidence="1">
    <location>
        <begin position="113"/>
        <end position="129"/>
    </location>
</feature>
<comment type="caution">
    <text evidence="2">The sequence shown here is derived from an EMBL/GenBank/DDBJ whole genome shotgun (WGS) entry which is preliminary data.</text>
</comment>
<reference evidence="2 3" key="1">
    <citation type="submission" date="2021-06" db="EMBL/GenBank/DDBJ databases">
        <authorList>
            <person name="Palmer J.M."/>
        </authorList>
    </citation>
    <scope>NUCLEOTIDE SEQUENCE [LARGE SCALE GENOMIC DNA]</scope>
    <source>
        <strain evidence="2 3">CL_MEX2019</strain>
        <tissue evidence="2">Muscle</tissue>
    </source>
</reference>
<name>A0ABU7D5S0_9TELE</name>
<dbReference type="EMBL" id="JAHUTJ010015421">
    <property type="protein sequence ID" value="MED6269475.1"/>
    <property type="molecule type" value="Genomic_DNA"/>
</dbReference>
<feature type="compositionally biased region" description="Basic and acidic residues" evidence="1">
    <location>
        <begin position="15"/>
        <end position="24"/>
    </location>
</feature>
<evidence type="ECO:0000313" key="2">
    <source>
        <dbReference type="EMBL" id="MED6269475.1"/>
    </source>
</evidence>
<dbReference type="Proteomes" id="UP001352852">
    <property type="component" value="Unassembled WGS sequence"/>
</dbReference>
<organism evidence="2 3">
    <name type="scientific">Characodon lateralis</name>
    <dbReference type="NCBI Taxonomy" id="208331"/>
    <lineage>
        <taxon>Eukaryota</taxon>
        <taxon>Metazoa</taxon>
        <taxon>Chordata</taxon>
        <taxon>Craniata</taxon>
        <taxon>Vertebrata</taxon>
        <taxon>Euteleostomi</taxon>
        <taxon>Actinopterygii</taxon>
        <taxon>Neopterygii</taxon>
        <taxon>Teleostei</taxon>
        <taxon>Neoteleostei</taxon>
        <taxon>Acanthomorphata</taxon>
        <taxon>Ovalentaria</taxon>
        <taxon>Atherinomorphae</taxon>
        <taxon>Cyprinodontiformes</taxon>
        <taxon>Goodeidae</taxon>
        <taxon>Characodon</taxon>
    </lineage>
</organism>
<evidence type="ECO:0000256" key="1">
    <source>
        <dbReference type="SAM" id="MobiDB-lite"/>
    </source>
</evidence>